<evidence type="ECO:0000256" key="3">
    <source>
        <dbReference type="ARBA" id="ARBA00020218"/>
    </source>
</evidence>
<evidence type="ECO:0000259" key="5">
    <source>
        <dbReference type="Pfam" id="PF00850"/>
    </source>
</evidence>
<dbReference type="GO" id="GO:0040029">
    <property type="term" value="P:epigenetic regulation of gene expression"/>
    <property type="evidence" value="ECO:0007669"/>
    <property type="project" value="TreeGrafter"/>
</dbReference>
<dbReference type="Pfam" id="PF00850">
    <property type="entry name" value="Hist_deacetyl"/>
    <property type="match status" value="1"/>
</dbReference>
<dbReference type="InterPro" id="IPR023801">
    <property type="entry name" value="His_deacetylse_dom"/>
</dbReference>
<keyword evidence="7" id="KW-1185">Reference proteome</keyword>
<dbReference type="EMBL" id="PTJD01000010">
    <property type="protein sequence ID" value="PPK93487.1"/>
    <property type="molecule type" value="Genomic_DNA"/>
</dbReference>
<keyword evidence="4" id="KW-0006">Acetoin catabolism</keyword>
<name>A0A2S6IH11_9ACTN</name>
<dbReference type="PRINTS" id="PR01270">
    <property type="entry name" value="HDASUPER"/>
</dbReference>
<dbReference type="PRINTS" id="PR01272">
    <property type="entry name" value="ACUCPROTEIN"/>
</dbReference>
<evidence type="ECO:0000256" key="1">
    <source>
        <dbReference type="ARBA" id="ARBA00005101"/>
    </source>
</evidence>
<dbReference type="InterPro" id="IPR000286">
    <property type="entry name" value="HDACs"/>
</dbReference>
<evidence type="ECO:0000256" key="2">
    <source>
        <dbReference type="ARBA" id="ARBA00005947"/>
    </source>
</evidence>
<dbReference type="PANTHER" id="PTHR10625:SF10">
    <property type="entry name" value="HISTONE DEACETYLASE HDAC1"/>
    <property type="match status" value="1"/>
</dbReference>
<comment type="caution">
    <text evidence="6">The sequence shown here is derived from an EMBL/GenBank/DDBJ whole genome shotgun (WGS) entry which is preliminary data.</text>
</comment>
<gene>
    <name evidence="6" type="ORF">CLV92_110115</name>
</gene>
<dbReference type="InterPro" id="IPR003085">
    <property type="entry name" value="AcuC"/>
</dbReference>
<evidence type="ECO:0000313" key="6">
    <source>
        <dbReference type="EMBL" id="PPK93487.1"/>
    </source>
</evidence>
<reference evidence="6 7" key="1">
    <citation type="submission" date="2018-02" db="EMBL/GenBank/DDBJ databases">
        <title>Genomic Encyclopedia of Archaeal and Bacterial Type Strains, Phase II (KMG-II): from individual species to whole genera.</title>
        <authorList>
            <person name="Goeker M."/>
        </authorList>
    </citation>
    <scope>NUCLEOTIDE SEQUENCE [LARGE SCALE GENOMIC DNA]</scope>
    <source>
        <strain evidence="6 7">DSM 22857</strain>
    </source>
</reference>
<organism evidence="6 7">
    <name type="scientific">Kineococcus xinjiangensis</name>
    <dbReference type="NCBI Taxonomy" id="512762"/>
    <lineage>
        <taxon>Bacteria</taxon>
        <taxon>Bacillati</taxon>
        <taxon>Actinomycetota</taxon>
        <taxon>Actinomycetes</taxon>
        <taxon>Kineosporiales</taxon>
        <taxon>Kineosporiaceae</taxon>
        <taxon>Kineococcus</taxon>
    </lineage>
</organism>
<feature type="domain" description="Histone deacetylase" evidence="5">
    <location>
        <begin position="40"/>
        <end position="337"/>
    </location>
</feature>
<protein>
    <recommendedName>
        <fullName evidence="3">Acetoin utilization protein AcuC</fullName>
    </recommendedName>
</protein>
<comment type="pathway">
    <text evidence="1">Ketone degradation; acetoin degradation.</text>
</comment>
<dbReference type="Proteomes" id="UP000239485">
    <property type="component" value="Unassembled WGS sequence"/>
</dbReference>
<evidence type="ECO:0000256" key="4">
    <source>
        <dbReference type="ARBA" id="ARBA00022627"/>
    </source>
</evidence>
<dbReference type="InterPro" id="IPR023696">
    <property type="entry name" value="Ureohydrolase_dom_sf"/>
</dbReference>
<dbReference type="SUPFAM" id="SSF52768">
    <property type="entry name" value="Arginase/deacetylase"/>
    <property type="match status" value="1"/>
</dbReference>
<dbReference type="CDD" id="cd09994">
    <property type="entry name" value="HDAC_AcuC_like"/>
    <property type="match status" value="1"/>
</dbReference>
<dbReference type="GO" id="GO:0045150">
    <property type="term" value="P:acetoin catabolic process"/>
    <property type="evidence" value="ECO:0007669"/>
    <property type="project" value="UniProtKB-UniPathway"/>
</dbReference>
<sequence>MGSAPTASAGPAGTASAAAGQGVQVVWDPVFNRYDFGLCHPMSPVRLDLTARLCVSLGLFDDPQVSVVTSRPAPDELLETVHEAEYIAAVRRASEDPVCAEERYGLGTDDDPAFRGMHEAGARIVGASTDLALAVWRGRCLHGVNFCGGMHHAMPGYASGFCVYNDAAVAIRALLDEGARRVAYVDTDVHHGDGPQAVFWDDPRVLTVSVHESGRTLFPGTGYPDEVGGRGAEGTAVNVALPAGVADAGWLRAVHAVVPPLLRSFEPDVLITQHGCDTHSLDPLGHLVVSVDAQRQVARTLHELAHEVAGGRWVALGGGGYAIVDVVPRAWAHLVAEVAHRPLEPATPVPAEWRRHVETLTGRSAPARMTDGEPAHWDGWESGFDPADAVDRAILATRNAVFPFLGLDPLFD</sequence>
<accession>A0A2S6IH11</accession>
<dbReference type="Gene3D" id="3.40.800.20">
    <property type="entry name" value="Histone deacetylase domain"/>
    <property type="match status" value="1"/>
</dbReference>
<dbReference type="PANTHER" id="PTHR10625">
    <property type="entry name" value="HISTONE DEACETYLASE HDAC1-RELATED"/>
    <property type="match status" value="1"/>
</dbReference>
<comment type="similarity">
    <text evidence="2">Belongs to the histone deacetylase family.</text>
</comment>
<dbReference type="InterPro" id="IPR037138">
    <property type="entry name" value="His_deacetylse_dom_sf"/>
</dbReference>
<dbReference type="AlphaFoldDB" id="A0A2S6IH11"/>
<proteinExistence type="inferred from homology"/>
<dbReference type="GO" id="GO:0004407">
    <property type="term" value="F:histone deacetylase activity"/>
    <property type="evidence" value="ECO:0007669"/>
    <property type="project" value="TreeGrafter"/>
</dbReference>
<evidence type="ECO:0000313" key="7">
    <source>
        <dbReference type="Proteomes" id="UP000239485"/>
    </source>
</evidence>
<dbReference type="UniPathway" id="UPA00040"/>